<dbReference type="InterPro" id="IPR001245">
    <property type="entry name" value="Ser-Thr/Tyr_kinase_cat_dom"/>
</dbReference>
<dbReference type="InterPro" id="IPR011009">
    <property type="entry name" value="Kinase-like_dom_sf"/>
</dbReference>
<dbReference type="STRING" id="1504633.A0A2T7CQ68"/>
<dbReference type="InterPro" id="IPR021820">
    <property type="entry name" value="S-locus_recpt_kinase_C"/>
</dbReference>
<dbReference type="Gene3D" id="1.10.510.10">
    <property type="entry name" value="Transferase(Phosphotransferase) domain 1"/>
    <property type="match status" value="1"/>
</dbReference>
<dbReference type="InterPro" id="IPR000719">
    <property type="entry name" value="Prot_kinase_dom"/>
</dbReference>
<dbReference type="OrthoDB" id="4062651at2759"/>
<proteinExistence type="predicted"/>
<dbReference type="PANTHER" id="PTHR27006">
    <property type="entry name" value="PROMASTIGOTE SURFACE ANTIGEN PROTEIN PSA"/>
    <property type="match status" value="1"/>
</dbReference>
<evidence type="ECO:0000313" key="3">
    <source>
        <dbReference type="Proteomes" id="UP000244336"/>
    </source>
</evidence>
<dbReference type="EMBL" id="CM009756">
    <property type="protein sequence ID" value="PUZ45413.1"/>
    <property type="molecule type" value="Genomic_DNA"/>
</dbReference>
<evidence type="ECO:0000259" key="1">
    <source>
        <dbReference type="PROSITE" id="PS50011"/>
    </source>
</evidence>
<dbReference type="PANTHER" id="PTHR27006:SF577">
    <property type="entry name" value="CYSTEINE-RICH RECEPTOR-LIKE PROTEIN KINASE 10"/>
    <property type="match status" value="1"/>
</dbReference>
<dbReference type="Gramene" id="PUZ45413">
    <property type="protein sequence ID" value="PUZ45413"/>
    <property type="gene ID" value="GQ55_8G221300"/>
</dbReference>
<organism evidence="2 3">
    <name type="scientific">Panicum hallii var. hallii</name>
    <dbReference type="NCBI Taxonomy" id="1504633"/>
    <lineage>
        <taxon>Eukaryota</taxon>
        <taxon>Viridiplantae</taxon>
        <taxon>Streptophyta</taxon>
        <taxon>Embryophyta</taxon>
        <taxon>Tracheophyta</taxon>
        <taxon>Spermatophyta</taxon>
        <taxon>Magnoliopsida</taxon>
        <taxon>Liliopsida</taxon>
        <taxon>Poales</taxon>
        <taxon>Poaceae</taxon>
        <taxon>PACMAD clade</taxon>
        <taxon>Panicoideae</taxon>
        <taxon>Panicodae</taxon>
        <taxon>Paniceae</taxon>
        <taxon>Panicinae</taxon>
        <taxon>Panicum</taxon>
        <taxon>Panicum sect. Panicum</taxon>
    </lineage>
</organism>
<dbReference type="GO" id="GO:0005524">
    <property type="term" value="F:ATP binding"/>
    <property type="evidence" value="ECO:0007669"/>
    <property type="project" value="InterPro"/>
</dbReference>
<dbReference type="GO" id="GO:0004674">
    <property type="term" value="F:protein serine/threonine kinase activity"/>
    <property type="evidence" value="ECO:0007669"/>
    <property type="project" value="InterPro"/>
</dbReference>
<protein>
    <recommendedName>
        <fullName evidence="1">Protein kinase domain-containing protein</fullName>
    </recommendedName>
</protein>
<accession>A0A2T7CQ68</accession>
<dbReference type="Proteomes" id="UP000244336">
    <property type="component" value="Chromosome 8"/>
</dbReference>
<feature type="domain" description="Protein kinase" evidence="1">
    <location>
        <begin position="1"/>
        <end position="150"/>
    </location>
</feature>
<dbReference type="SUPFAM" id="SSF56112">
    <property type="entry name" value="Protein kinase-like (PK-like)"/>
    <property type="match status" value="1"/>
</dbReference>
<dbReference type="Pfam" id="PF07714">
    <property type="entry name" value="PK_Tyr_Ser-Thr"/>
    <property type="match status" value="1"/>
</dbReference>
<keyword evidence="3" id="KW-1185">Reference proteome</keyword>
<name>A0A2T7CQ68_9POAL</name>
<reference evidence="2 3" key="1">
    <citation type="submission" date="2018-04" db="EMBL/GenBank/DDBJ databases">
        <title>WGS assembly of Panicum hallii var. hallii HAL2.</title>
        <authorList>
            <person name="Lovell J."/>
            <person name="Jenkins J."/>
            <person name="Lowry D."/>
            <person name="Mamidi S."/>
            <person name="Sreedasyam A."/>
            <person name="Weng X."/>
            <person name="Barry K."/>
            <person name="Bonette J."/>
            <person name="Campitelli B."/>
            <person name="Daum C."/>
            <person name="Gordon S."/>
            <person name="Gould B."/>
            <person name="Lipzen A."/>
            <person name="MacQueen A."/>
            <person name="Palacio-Mejia J."/>
            <person name="Plott C."/>
            <person name="Shakirov E."/>
            <person name="Shu S."/>
            <person name="Yoshinaga Y."/>
            <person name="Zane M."/>
            <person name="Rokhsar D."/>
            <person name="Grimwood J."/>
            <person name="Schmutz J."/>
            <person name="Juenger T."/>
        </authorList>
    </citation>
    <scope>NUCLEOTIDE SEQUENCE [LARGE SCALE GENOMIC DNA]</scope>
    <source>
        <strain evidence="3">cv. HAL2</strain>
    </source>
</reference>
<dbReference type="AlphaFoldDB" id="A0A2T7CQ68"/>
<evidence type="ECO:0000313" key="2">
    <source>
        <dbReference type="EMBL" id="PUZ45413.1"/>
    </source>
</evidence>
<dbReference type="FunFam" id="1.10.510.10:FF:001722">
    <property type="entry name" value="G-type lectin S-receptor-like serine/threonine-protein kinase B120"/>
    <property type="match status" value="1"/>
</dbReference>
<sequence>MNPKISDFGLARIFSTNNAEVNTERIMGTYGYMAPEYASEGLFSIKSDVFSFGVLTLEIVSGKRSSGFHQYGDFINLLGHAWQLWKDKRWLQIVDASLVIECHTLEIMRCINVALLCVQENAADRPTMSDVVVMLSSESMTLPEPKHPAYFHVRVTAEETSIVTETSIVNDTTISTFRGR</sequence>
<gene>
    <name evidence="2" type="ORF">GQ55_8G221300</name>
</gene>
<dbReference type="Pfam" id="PF11883">
    <property type="entry name" value="DUF3403"/>
    <property type="match status" value="1"/>
</dbReference>
<dbReference type="PROSITE" id="PS50011">
    <property type="entry name" value="PROTEIN_KINASE_DOM"/>
    <property type="match status" value="1"/>
</dbReference>